<evidence type="ECO:0000313" key="1">
    <source>
        <dbReference type="EMBL" id="PWA52709.1"/>
    </source>
</evidence>
<protein>
    <submittedName>
        <fullName evidence="1">Uncharacterized protein</fullName>
    </submittedName>
</protein>
<accession>A0A2U1LUM6</accession>
<sequence length="75" mass="8527">MKLAKQIIRTKHQRAPSTFEEFKRLEEEMASHGVASQTIEKAKDGFLEAVTSNDTESVKESFKEDVGVKFDVTHE</sequence>
<dbReference type="Proteomes" id="UP000245207">
    <property type="component" value="Unassembled WGS sequence"/>
</dbReference>
<organism evidence="1 2">
    <name type="scientific">Artemisia annua</name>
    <name type="common">Sweet wormwood</name>
    <dbReference type="NCBI Taxonomy" id="35608"/>
    <lineage>
        <taxon>Eukaryota</taxon>
        <taxon>Viridiplantae</taxon>
        <taxon>Streptophyta</taxon>
        <taxon>Embryophyta</taxon>
        <taxon>Tracheophyta</taxon>
        <taxon>Spermatophyta</taxon>
        <taxon>Magnoliopsida</taxon>
        <taxon>eudicotyledons</taxon>
        <taxon>Gunneridae</taxon>
        <taxon>Pentapetalae</taxon>
        <taxon>asterids</taxon>
        <taxon>campanulids</taxon>
        <taxon>Asterales</taxon>
        <taxon>Asteraceae</taxon>
        <taxon>Asteroideae</taxon>
        <taxon>Anthemideae</taxon>
        <taxon>Artemisiinae</taxon>
        <taxon>Artemisia</taxon>
    </lineage>
</organism>
<keyword evidence="2" id="KW-1185">Reference proteome</keyword>
<dbReference type="OrthoDB" id="955245at2759"/>
<reference evidence="1 2" key="1">
    <citation type="journal article" date="2018" name="Mol. Plant">
        <title>The genome of Artemisia annua provides insight into the evolution of Asteraceae family and artemisinin biosynthesis.</title>
        <authorList>
            <person name="Shen Q."/>
            <person name="Zhang L."/>
            <person name="Liao Z."/>
            <person name="Wang S."/>
            <person name="Yan T."/>
            <person name="Shi P."/>
            <person name="Liu M."/>
            <person name="Fu X."/>
            <person name="Pan Q."/>
            <person name="Wang Y."/>
            <person name="Lv Z."/>
            <person name="Lu X."/>
            <person name="Zhang F."/>
            <person name="Jiang W."/>
            <person name="Ma Y."/>
            <person name="Chen M."/>
            <person name="Hao X."/>
            <person name="Li L."/>
            <person name="Tang Y."/>
            <person name="Lv G."/>
            <person name="Zhou Y."/>
            <person name="Sun X."/>
            <person name="Brodelius P.E."/>
            <person name="Rose J.K.C."/>
            <person name="Tang K."/>
        </authorList>
    </citation>
    <scope>NUCLEOTIDE SEQUENCE [LARGE SCALE GENOMIC DNA]</scope>
    <source>
        <strain evidence="2">cv. Huhao1</strain>
        <tissue evidence="1">Leaf</tissue>
    </source>
</reference>
<proteinExistence type="predicted"/>
<dbReference type="AlphaFoldDB" id="A0A2U1LUM6"/>
<evidence type="ECO:0000313" key="2">
    <source>
        <dbReference type="Proteomes" id="UP000245207"/>
    </source>
</evidence>
<gene>
    <name evidence="1" type="ORF">CTI12_AA452440</name>
</gene>
<dbReference type="EMBL" id="PKPP01007686">
    <property type="protein sequence ID" value="PWA52709.1"/>
    <property type="molecule type" value="Genomic_DNA"/>
</dbReference>
<comment type="caution">
    <text evidence="1">The sequence shown here is derived from an EMBL/GenBank/DDBJ whole genome shotgun (WGS) entry which is preliminary data.</text>
</comment>
<name>A0A2U1LUM6_ARTAN</name>
<dbReference type="STRING" id="35608.A0A2U1LUM6"/>